<organism evidence="13 14">
    <name type="scientific">Ascochyta lentis</name>
    <dbReference type="NCBI Taxonomy" id="205686"/>
    <lineage>
        <taxon>Eukaryota</taxon>
        <taxon>Fungi</taxon>
        <taxon>Dikarya</taxon>
        <taxon>Ascomycota</taxon>
        <taxon>Pezizomycotina</taxon>
        <taxon>Dothideomycetes</taxon>
        <taxon>Pleosporomycetidae</taxon>
        <taxon>Pleosporales</taxon>
        <taxon>Pleosporineae</taxon>
        <taxon>Didymellaceae</taxon>
        <taxon>Ascochyta</taxon>
    </lineage>
</organism>
<name>A0A8H7J6R0_9PLEO</name>
<evidence type="ECO:0000256" key="8">
    <source>
        <dbReference type="ARBA" id="ARBA00022741"/>
    </source>
</evidence>
<feature type="domain" description="Fringe-like glycosyltransferase" evidence="12">
    <location>
        <begin position="171"/>
        <end position="250"/>
    </location>
</feature>
<dbReference type="PANTHER" id="PTHR23033:SF43">
    <property type="entry name" value="APPLE DOMAIN-CONTAINING PROTEIN"/>
    <property type="match status" value="1"/>
</dbReference>
<comment type="subcellular location">
    <subcellularLocation>
        <location evidence="1">Membrane</location>
        <topology evidence="1">Single-pass type II membrane protein</topology>
    </subcellularLocation>
</comment>
<protein>
    <recommendedName>
        <fullName evidence="4">N-acetylgalactosaminide beta-1,3-galactosyltransferase</fullName>
        <ecNumber evidence="4">2.4.1.122</ecNumber>
    </recommendedName>
</protein>
<gene>
    <name evidence="13" type="ORF">EKO04_003308</name>
</gene>
<dbReference type="Pfam" id="PF02434">
    <property type="entry name" value="Fringe"/>
    <property type="match status" value="1"/>
</dbReference>
<evidence type="ECO:0000256" key="3">
    <source>
        <dbReference type="ARBA" id="ARBA00006462"/>
    </source>
</evidence>
<evidence type="ECO:0000256" key="4">
    <source>
        <dbReference type="ARBA" id="ARBA00012557"/>
    </source>
</evidence>
<dbReference type="Proteomes" id="UP000651452">
    <property type="component" value="Unassembled WGS sequence"/>
</dbReference>
<dbReference type="OrthoDB" id="414175at2759"/>
<comment type="caution">
    <text evidence="13">The sequence shown here is derived from an EMBL/GenBank/DDBJ whole genome shotgun (WGS) entry which is preliminary data.</text>
</comment>
<keyword evidence="7" id="KW-0812">Transmembrane</keyword>
<evidence type="ECO:0000313" key="14">
    <source>
        <dbReference type="Proteomes" id="UP000651452"/>
    </source>
</evidence>
<keyword evidence="9" id="KW-0735">Signal-anchor</keyword>
<proteinExistence type="inferred from homology"/>
<evidence type="ECO:0000256" key="6">
    <source>
        <dbReference type="ARBA" id="ARBA00022679"/>
    </source>
</evidence>
<evidence type="ECO:0000256" key="5">
    <source>
        <dbReference type="ARBA" id="ARBA00022676"/>
    </source>
</evidence>
<dbReference type="Gene3D" id="3.90.550.50">
    <property type="match status" value="1"/>
</dbReference>
<reference evidence="13" key="1">
    <citation type="submission" date="2018-12" db="EMBL/GenBank/DDBJ databases">
        <authorList>
            <person name="Syme R.A."/>
            <person name="Farfan-Caceres L."/>
            <person name="Lichtenzveig J."/>
        </authorList>
    </citation>
    <scope>NUCLEOTIDE SEQUENCE</scope>
    <source>
        <strain evidence="13">Al4</strain>
    </source>
</reference>
<dbReference type="PANTHER" id="PTHR23033">
    <property type="entry name" value="BETA1,3-GALACTOSYLTRANSFERASE"/>
    <property type="match status" value="1"/>
</dbReference>
<keyword evidence="6" id="KW-0808">Transferase</keyword>
<evidence type="ECO:0000256" key="7">
    <source>
        <dbReference type="ARBA" id="ARBA00022692"/>
    </source>
</evidence>
<dbReference type="InterPro" id="IPR003378">
    <property type="entry name" value="Fringe-like_glycosylTrfase"/>
</dbReference>
<evidence type="ECO:0000256" key="10">
    <source>
        <dbReference type="ARBA" id="ARBA00022989"/>
    </source>
</evidence>
<dbReference type="AlphaFoldDB" id="A0A8H7J6R0"/>
<keyword evidence="11" id="KW-0472">Membrane</keyword>
<evidence type="ECO:0000313" key="13">
    <source>
        <dbReference type="EMBL" id="KAF9698869.1"/>
    </source>
</evidence>
<sequence>MGFRVSTNMVRFTPLRLLCAAVILCILYVSSSLRELVPYVERGYDMHTRPSAERPGQVKIDFGEECSPFSAGVMEDLTIVLKIGAGEAATKLPAYLNRLGRCKQDLLIFSDRKASFQGFDIVDALSHLRPEYRWANRDFDVYDSIQAANQTADKSPDGWKLDKYKFLPMMEWSSYLRPDSQWYLFIETDTYVNYDNLYRFLSHFNPKSAHYFGSPVWPKKKAPFAHGGSGFVLSRGALNKLMARGRMFAENHHFPGTHFFGEKAAESCCGDELLAQVLKKSGVPLRGYWPMFNGDKPPTIRFGPEQWCDAIMTMHHLHEEDFTGLSQWEQARRHPERPLMFEELFTLVEPRLQGKAEDWTNVSDDVIHKKGMPIKSFDNCERACLKDSKCMQYEHTGTECRLSHSIRLGEQRLPREDEKYTSGWMLGRIKDFKKANSPCQGAHFVHSNP</sequence>
<dbReference type="InterPro" id="IPR026050">
    <property type="entry name" value="C1GALT1/C1GALT1_chp1"/>
</dbReference>
<comment type="pathway">
    <text evidence="2">Protein modification; protein glycosylation.</text>
</comment>
<evidence type="ECO:0000256" key="2">
    <source>
        <dbReference type="ARBA" id="ARBA00004922"/>
    </source>
</evidence>
<evidence type="ECO:0000256" key="9">
    <source>
        <dbReference type="ARBA" id="ARBA00022968"/>
    </source>
</evidence>
<keyword evidence="5" id="KW-0328">Glycosyltransferase</keyword>
<dbReference type="GO" id="GO:0016020">
    <property type="term" value="C:membrane"/>
    <property type="evidence" value="ECO:0007669"/>
    <property type="project" value="UniProtKB-SubCell"/>
</dbReference>
<keyword evidence="10" id="KW-1133">Transmembrane helix</keyword>
<keyword evidence="8" id="KW-0547">Nucleotide-binding</keyword>
<dbReference type="GO" id="GO:0016263">
    <property type="term" value="F:glycoprotein-N-acetylgalactosamine 3-beta-galactosyltransferase activity"/>
    <property type="evidence" value="ECO:0007669"/>
    <property type="project" value="UniProtKB-EC"/>
</dbReference>
<reference evidence="13" key="2">
    <citation type="submission" date="2020-09" db="EMBL/GenBank/DDBJ databases">
        <title>Reference genome assembly for Australian Ascochyta lentis isolate Al4.</title>
        <authorList>
            <person name="Lee R.C."/>
            <person name="Farfan-Caceres L.M."/>
            <person name="Debler J.W."/>
            <person name="Williams A.H."/>
            <person name="Henares B.M."/>
        </authorList>
    </citation>
    <scope>NUCLEOTIDE SEQUENCE</scope>
    <source>
        <strain evidence="13">Al4</strain>
    </source>
</reference>
<dbReference type="EMBL" id="RZGK01000005">
    <property type="protein sequence ID" value="KAF9698869.1"/>
    <property type="molecule type" value="Genomic_DNA"/>
</dbReference>
<accession>A0A8H7J6R0</accession>
<comment type="similarity">
    <text evidence="3">Belongs to the glycosyltransferase 31 family. Beta3-Gal-T subfamily.</text>
</comment>
<dbReference type="EC" id="2.4.1.122" evidence="4"/>
<dbReference type="GO" id="GO:0000166">
    <property type="term" value="F:nucleotide binding"/>
    <property type="evidence" value="ECO:0007669"/>
    <property type="project" value="UniProtKB-KW"/>
</dbReference>
<evidence type="ECO:0000256" key="1">
    <source>
        <dbReference type="ARBA" id="ARBA00004606"/>
    </source>
</evidence>
<evidence type="ECO:0000259" key="12">
    <source>
        <dbReference type="Pfam" id="PF02434"/>
    </source>
</evidence>
<evidence type="ECO:0000256" key="11">
    <source>
        <dbReference type="ARBA" id="ARBA00023136"/>
    </source>
</evidence>
<keyword evidence="14" id="KW-1185">Reference proteome</keyword>